<keyword evidence="1" id="KW-0472">Membrane</keyword>
<keyword evidence="1" id="KW-1133">Transmembrane helix</keyword>
<dbReference type="EMBL" id="QGGL01000021">
    <property type="protein sequence ID" value="PWK05966.1"/>
    <property type="molecule type" value="Genomic_DNA"/>
</dbReference>
<organism evidence="2 3">
    <name type="scientific">Tumebacillus permanentifrigoris</name>
    <dbReference type="NCBI Taxonomy" id="378543"/>
    <lineage>
        <taxon>Bacteria</taxon>
        <taxon>Bacillati</taxon>
        <taxon>Bacillota</taxon>
        <taxon>Bacilli</taxon>
        <taxon>Bacillales</taxon>
        <taxon>Alicyclobacillaceae</taxon>
        <taxon>Tumebacillus</taxon>
    </lineage>
</organism>
<protein>
    <submittedName>
        <fullName evidence="2">Uncharacterized protein</fullName>
    </submittedName>
</protein>
<evidence type="ECO:0000256" key="1">
    <source>
        <dbReference type="SAM" id="Phobius"/>
    </source>
</evidence>
<dbReference type="OrthoDB" id="9928720at2"/>
<feature type="transmembrane region" description="Helical" evidence="1">
    <location>
        <begin position="38"/>
        <end position="57"/>
    </location>
</feature>
<sequence length="91" mass="10599">MRFSWGYSLYVTLYTLFWLSLTVIAYRTFLFDGGRDRWIPAECYFFLMGLLLLVFGGIRTLHRRQPGELYDPVSISFSLSGLLLVIYSNLA</sequence>
<dbReference type="Proteomes" id="UP000245634">
    <property type="component" value="Unassembled WGS sequence"/>
</dbReference>
<keyword evidence="1" id="KW-0812">Transmembrane</keyword>
<evidence type="ECO:0000313" key="3">
    <source>
        <dbReference type="Proteomes" id="UP000245634"/>
    </source>
</evidence>
<accession>A0A316D3T8</accession>
<keyword evidence="3" id="KW-1185">Reference proteome</keyword>
<feature type="transmembrane region" description="Helical" evidence="1">
    <location>
        <begin position="7"/>
        <end position="26"/>
    </location>
</feature>
<feature type="transmembrane region" description="Helical" evidence="1">
    <location>
        <begin position="69"/>
        <end position="90"/>
    </location>
</feature>
<gene>
    <name evidence="2" type="ORF">C7459_12129</name>
</gene>
<comment type="caution">
    <text evidence="2">The sequence shown here is derived from an EMBL/GenBank/DDBJ whole genome shotgun (WGS) entry which is preliminary data.</text>
</comment>
<reference evidence="2 3" key="1">
    <citation type="submission" date="2018-05" db="EMBL/GenBank/DDBJ databases">
        <title>Genomic Encyclopedia of Type Strains, Phase IV (KMG-IV): sequencing the most valuable type-strain genomes for metagenomic binning, comparative biology and taxonomic classification.</title>
        <authorList>
            <person name="Goeker M."/>
        </authorList>
    </citation>
    <scope>NUCLEOTIDE SEQUENCE [LARGE SCALE GENOMIC DNA]</scope>
    <source>
        <strain evidence="2 3">DSM 18773</strain>
    </source>
</reference>
<dbReference type="RefSeq" id="WP_109690956.1">
    <property type="nucleotide sequence ID" value="NZ_QGGL01000021.1"/>
</dbReference>
<proteinExistence type="predicted"/>
<name>A0A316D3T8_9BACL</name>
<dbReference type="AlphaFoldDB" id="A0A316D3T8"/>
<evidence type="ECO:0000313" key="2">
    <source>
        <dbReference type="EMBL" id="PWK05966.1"/>
    </source>
</evidence>